<dbReference type="RefSeq" id="WP_051232689.1">
    <property type="nucleotide sequence ID" value="NZ_AUII01000006.1"/>
</dbReference>
<dbReference type="EMBL" id="BJVI01000029">
    <property type="protein sequence ID" value="GEL19000.1"/>
    <property type="molecule type" value="Genomic_DNA"/>
</dbReference>
<keyword evidence="1" id="KW-0812">Transmembrane</keyword>
<gene>
    <name evidence="2" type="ORF">PA7_28370</name>
</gene>
<dbReference type="OrthoDB" id="4773013at2"/>
<evidence type="ECO:0000256" key="1">
    <source>
        <dbReference type="SAM" id="Phobius"/>
    </source>
</evidence>
<feature type="transmembrane region" description="Helical" evidence="1">
    <location>
        <begin position="30"/>
        <end position="52"/>
    </location>
</feature>
<keyword evidence="1" id="KW-1133">Transmembrane helix</keyword>
<keyword evidence="1" id="KW-0472">Membrane</keyword>
<keyword evidence="3" id="KW-1185">Reference proteome</keyword>
<organism evidence="2 3">
    <name type="scientific">Pseudonocardia asaccharolytica DSM 44247 = NBRC 16224</name>
    <dbReference type="NCBI Taxonomy" id="1123024"/>
    <lineage>
        <taxon>Bacteria</taxon>
        <taxon>Bacillati</taxon>
        <taxon>Actinomycetota</taxon>
        <taxon>Actinomycetes</taxon>
        <taxon>Pseudonocardiales</taxon>
        <taxon>Pseudonocardiaceae</taxon>
        <taxon>Pseudonocardia</taxon>
    </lineage>
</organism>
<name>A0A511D2L0_9PSEU</name>
<evidence type="ECO:0000313" key="2">
    <source>
        <dbReference type="EMBL" id="GEL19000.1"/>
    </source>
</evidence>
<dbReference type="Proteomes" id="UP000321328">
    <property type="component" value="Unassembled WGS sequence"/>
</dbReference>
<proteinExistence type="predicted"/>
<dbReference type="AlphaFoldDB" id="A0A511D2L0"/>
<feature type="transmembrane region" description="Helical" evidence="1">
    <location>
        <begin position="127"/>
        <end position="147"/>
    </location>
</feature>
<reference evidence="2 3" key="1">
    <citation type="submission" date="2019-07" db="EMBL/GenBank/DDBJ databases">
        <title>Whole genome shotgun sequence of Pseudonocardia asaccharolytica NBRC 16224.</title>
        <authorList>
            <person name="Hosoyama A."/>
            <person name="Uohara A."/>
            <person name="Ohji S."/>
            <person name="Ichikawa N."/>
        </authorList>
    </citation>
    <scope>NUCLEOTIDE SEQUENCE [LARGE SCALE GENOMIC DNA]</scope>
    <source>
        <strain evidence="2 3">NBRC 16224</strain>
    </source>
</reference>
<evidence type="ECO:0000313" key="3">
    <source>
        <dbReference type="Proteomes" id="UP000321328"/>
    </source>
</evidence>
<feature type="transmembrane region" description="Helical" evidence="1">
    <location>
        <begin position="96"/>
        <end position="115"/>
    </location>
</feature>
<comment type="caution">
    <text evidence="2">The sequence shown here is derived from an EMBL/GenBank/DDBJ whole genome shotgun (WGS) entry which is preliminary data.</text>
</comment>
<accession>A0A511D2L0</accession>
<dbReference type="STRING" id="1123024.GCA_000423625_01942"/>
<feature type="transmembrane region" description="Helical" evidence="1">
    <location>
        <begin position="72"/>
        <end position="89"/>
    </location>
</feature>
<sequence>MSEPFDDLRQFDEELREVERRVEQRIDPGAAGLVTSITVLVLIGAFLLPWVGPVAGWEVLAGAPSLGVLPRLFTFTALGFGVFGSALALSTRLWALAWVCAVGCGISVVTGVWAIWSRQVTLPEGGIGPGIGLVMATLAVVVLTGAWSRIALARR</sequence>
<protein>
    <submittedName>
        <fullName evidence="2">Uncharacterized protein</fullName>
    </submittedName>
</protein>